<reference evidence="1" key="1">
    <citation type="submission" date="2020-12" db="EMBL/GenBank/DDBJ databases">
        <title>PHA producing bacteria isolated from mangrove.</title>
        <authorList>
            <person name="Zheng W."/>
            <person name="Yu S."/>
            <person name="Huang Y."/>
        </authorList>
    </citation>
    <scope>NUCLEOTIDE SEQUENCE</scope>
    <source>
        <strain evidence="1">GN22-4</strain>
    </source>
</reference>
<dbReference type="Proteomes" id="UP000664578">
    <property type="component" value="Unassembled WGS sequence"/>
</dbReference>
<evidence type="ECO:0000313" key="2">
    <source>
        <dbReference type="Proteomes" id="UP000664578"/>
    </source>
</evidence>
<comment type="caution">
    <text evidence="1">The sequence shown here is derived from an EMBL/GenBank/DDBJ whole genome shotgun (WGS) entry which is preliminary data.</text>
</comment>
<proteinExistence type="predicted"/>
<dbReference type="EMBL" id="JAEMWV010000005">
    <property type="protein sequence ID" value="MBN8252097.1"/>
    <property type="molecule type" value="Genomic_DNA"/>
</dbReference>
<gene>
    <name evidence="1" type="ORF">JF537_10975</name>
</gene>
<sequence>MSHFETTLQLKTTILNTSFQLFDYITTRPHLFAIALHQELGYPIEFMWNSDFKFKDESAPRVVLIHAYCVLPNHQYLDARGYVSHDLIVQEKPHQHAYYERASSKQIEELTNLGRLCKEELLEIDSLRDFIKEHVHVYS</sequence>
<accession>A0A8I1MGY7</accession>
<dbReference type="RefSeq" id="WP_119543925.1">
    <property type="nucleotide sequence ID" value="NZ_JAEMWV010000005.1"/>
</dbReference>
<evidence type="ECO:0000313" key="1">
    <source>
        <dbReference type="EMBL" id="MBN8252097.1"/>
    </source>
</evidence>
<dbReference type="AlphaFoldDB" id="A0A8I1MGY7"/>
<name>A0A8I1MGY7_9BACI</name>
<protein>
    <submittedName>
        <fullName evidence="1">Uncharacterized protein</fullName>
    </submittedName>
</protein>
<organism evidence="1 2">
    <name type="scientific">Priestia flexa</name>
    <dbReference type="NCBI Taxonomy" id="86664"/>
    <lineage>
        <taxon>Bacteria</taxon>
        <taxon>Bacillati</taxon>
        <taxon>Bacillota</taxon>
        <taxon>Bacilli</taxon>
        <taxon>Bacillales</taxon>
        <taxon>Bacillaceae</taxon>
        <taxon>Priestia</taxon>
    </lineage>
</organism>